<dbReference type="RefSeq" id="WP_048097119.1">
    <property type="nucleotide sequence ID" value="NZ_AHJG01000188.1"/>
</dbReference>
<protein>
    <submittedName>
        <fullName evidence="1">Uncharacterized protein</fullName>
    </submittedName>
</protein>
<comment type="caution">
    <text evidence="1">The sequence shown here is derived from an EMBL/GenBank/DDBJ whole genome shotgun (WGS) entry which is preliminary data.</text>
</comment>
<evidence type="ECO:0000313" key="1">
    <source>
        <dbReference type="EMBL" id="EPA05376.1"/>
    </source>
</evidence>
<proteinExistence type="predicted"/>
<dbReference type="AlphaFoldDB" id="S2E7C6"/>
<feature type="non-terminal residue" evidence="1">
    <location>
        <position position="1"/>
    </location>
</feature>
<dbReference type="Proteomes" id="UP000014065">
    <property type="component" value="Unassembled WGS sequence"/>
</dbReference>
<name>S2E7C6_9ARCH</name>
<keyword evidence="2" id="KW-1185">Reference proteome</keyword>
<accession>S2E7C6</accession>
<reference evidence="1 2" key="1">
    <citation type="journal article" date="2012" name="J. Bacteriol.">
        <title>Genome Sequence of "Candidatus Nitrosoarchaeum limnia" BG20, a Low-Salinity Ammonia-Oxidizing Archaeon from the San Francisco Bay Estuary.</title>
        <authorList>
            <person name="Mosier A.C."/>
            <person name="Allen E.E."/>
            <person name="Kim M."/>
            <person name="Ferriera S."/>
            <person name="Francis C.A."/>
        </authorList>
    </citation>
    <scope>NUCLEOTIDE SEQUENCE [LARGE SCALE GENOMIC DNA]</scope>
    <source>
        <strain evidence="1 2">BG20</strain>
    </source>
</reference>
<organism evidence="1 2">
    <name type="scientific">Candidatus Nitrosarchaeum limnium BG20</name>
    <dbReference type="NCBI Taxonomy" id="859192"/>
    <lineage>
        <taxon>Archaea</taxon>
        <taxon>Nitrososphaerota</taxon>
        <taxon>Nitrososphaeria</taxon>
        <taxon>Nitrosopumilales</taxon>
        <taxon>Nitrosopumilaceae</taxon>
        <taxon>Nitrosarchaeum</taxon>
    </lineage>
</organism>
<evidence type="ECO:0000313" key="2">
    <source>
        <dbReference type="Proteomes" id="UP000014065"/>
    </source>
</evidence>
<sequence length="100" mass="11860">LCKCGRLKAYRRKRGMIPHLSVPETKLVHREAMLKAKMNHVFDQKLGKTNWAIESRDNVKWITIYLERDLLLLSTERSSNHDMIIQKILPMLNLEEYRAI</sequence>
<gene>
    <name evidence="1" type="ORF">BG20_I2538</name>
</gene>
<dbReference type="EMBL" id="AHJG01000188">
    <property type="protein sequence ID" value="EPA05376.1"/>
    <property type="molecule type" value="Genomic_DNA"/>
</dbReference>